<evidence type="ECO:0000259" key="9">
    <source>
        <dbReference type="Pfam" id="PF01490"/>
    </source>
</evidence>
<keyword evidence="4 8" id="KW-0812">Transmembrane</keyword>
<keyword evidence="3" id="KW-0813">Transport</keyword>
<dbReference type="InterPro" id="IPR013057">
    <property type="entry name" value="AA_transpt_TM"/>
</dbReference>
<dbReference type="Proteomes" id="UP000789508">
    <property type="component" value="Unassembled WGS sequence"/>
</dbReference>
<reference evidence="10" key="1">
    <citation type="submission" date="2021-06" db="EMBL/GenBank/DDBJ databases">
        <authorList>
            <person name="Kallberg Y."/>
            <person name="Tangrot J."/>
            <person name="Rosling A."/>
        </authorList>
    </citation>
    <scope>NUCLEOTIDE SEQUENCE</scope>
    <source>
        <strain evidence="10">FL130A</strain>
    </source>
</reference>
<comment type="similarity">
    <text evidence="2">Belongs to the amino acid/polyamine transporter 2 family.</text>
</comment>
<keyword evidence="6 8" id="KW-1133">Transmembrane helix</keyword>
<evidence type="ECO:0000313" key="10">
    <source>
        <dbReference type="EMBL" id="CAG8661055.1"/>
    </source>
</evidence>
<dbReference type="AlphaFoldDB" id="A0A9N9HBC3"/>
<evidence type="ECO:0000256" key="8">
    <source>
        <dbReference type="SAM" id="Phobius"/>
    </source>
</evidence>
<feature type="transmembrane region" description="Helical" evidence="8">
    <location>
        <begin position="141"/>
        <end position="161"/>
    </location>
</feature>
<dbReference type="GO" id="GO:0016020">
    <property type="term" value="C:membrane"/>
    <property type="evidence" value="ECO:0007669"/>
    <property type="project" value="UniProtKB-SubCell"/>
</dbReference>
<dbReference type="PANTHER" id="PTHR22950">
    <property type="entry name" value="AMINO ACID TRANSPORTER"/>
    <property type="match status" value="1"/>
</dbReference>
<feature type="transmembrane region" description="Helical" evidence="8">
    <location>
        <begin position="102"/>
        <end position="121"/>
    </location>
</feature>
<dbReference type="GO" id="GO:0015179">
    <property type="term" value="F:L-amino acid transmembrane transporter activity"/>
    <property type="evidence" value="ECO:0007669"/>
    <property type="project" value="TreeGrafter"/>
</dbReference>
<comment type="caution">
    <text evidence="10">The sequence shown here is derived from an EMBL/GenBank/DDBJ whole genome shotgun (WGS) entry which is preliminary data.</text>
</comment>
<dbReference type="GO" id="GO:0005783">
    <property type="term" value="C:endoplasmic reticulum"/>
    <property type="evidence" value="ECO:0007669"/>
    <property type="project" value="TreeGrafter"/>
</dbReference>
<organism evidence="10 11">
    <name type="scientific">Ambispora leptoticha</name>
    <dbReference type="NCBI Taxonomy" id="144679"/>
    <lineage>
        <taxon>Eukaryota</taxon>
        <taxon>Fungi</taxon>
        <taxon>Fungi incertae sedis</taxon>
        <taxon>Mucoromycota</taxon>
        <taxon>Glomeromycotina</taxon>
        <taxon>Glomeromycetes</taxon>
        <taxon>Archaeosporales</taxon>
        <taxon>Ambisporaceae</taxon>
        <taxon>Ambispora</taxon>
    </lineage>
</organism>
<gene>
    <name evidence="10" type="ORF">ALEPTO_LOCUS10323</name>
</gene>
<evidence type="ECO:0000256" key="4">
    <source>
        <dbReference type="ARBA" id="ARBA00022692"/>
    </source>
</evidence>
<evidence type="ECO:0000256" key="5">
    <source>
        <dbReference type="ARBA" id="ARBA00022970"/>
    </source>
</evidence>
<evidence type="ECO:0000256" key="3">
    <source>
        <dbReference type="ARBA" id="ARBA00022448"/>
    </source>
</evidence>
<keyword evidence="11" id="KW-1185">Reference proteome</keyword>
<dbReference type="PANTHER" id="PTHR22950:SF458">
    <property type="entry name" value="SODIUM-COUPLED NEUTRAL AMINO ACID TRANSPORTER 11-RELATED"/>
    <property type="match status" value="1"/>
</dbReference>
<sequence>MSRGLNDELLQAFMLEDDSKTSTAVSLENNSTLTLHEIDEGDAEEDVSQYGEDTGMLLESIEFEEIKKPKDGGSVFESSLLMANSIIGAGIIGLPFSFREAGIWTGLILLLSLTVVVDWTIRLLVLNSKLSGRNSYQDMMYYCFGKSGLIAISVFQFAFAFGGENI</sequence>
<evidence type="ECO:0000256" key="2">
    <source>
        <dbReference type="ARBA" id="ARBA00008066"/>
    </source>
</evidence>
<proteinExistence type="inferred from homology"/>
<protein>
    <submittedName>
        <fullName evidence="10">7461_t:CDS:1</fullName>
    </submittedName>
</protein>
<evidence type="ECO:0000256" key="7">
    <source>
        <dbReference type="ARBA" id="ARBA00023136"/>
    </source>
</evidence>
<comment type="subcellular location">
    <subcellularLocation>
        <location evidence="1">Membrane</location>
        <topology evidence="1">Multi-pass membrane protein</topology>
    </subcellularLocation>
</comment>
<dbReference type="Pfam" id="PF01490">
    <property type="entry name" value="Aa_trans"/>
    <property type="match status" value="1"/>
</dbReference>
<name>A0A9N9HBC3_9GLOM</name>
<dbReference type="OrthoDB" id="28208at2759"/>
<evidence type="ECO:0000313" key="11">
    <source>
        <dbReference type="Proteomes" id="UP000789508"/>
    </source>
</evidence>
<dbReference type="EMBL" id="CAJVPS010010898">
    <property type="protein sequence ID" value="CAG8661055.1"/>
    <property type="molecule type" value="Genomic_DNA"/>
</dbReference>
<accession>A0A9N9HBC3</accession>
<keyword evidence="7 8" id="KW-0472">Membrane</keyword>
<keyword evidence="5" id="KW-0029">Amino-acid transport</keyword>
<evidence type="ECO:0000256" key="6">
    <source>
        <dbReference type="ARBA" id="ARBA00022989"/>
    </source>
</evidence>
<evidence type="ECO:0000256" key="1">
    <source>
        <dbReference type="ARBA" id="ARBA00004141"/>
    </source>
</evidence>
<feature type="domain" description="Amino acid transporter transmembrane" evidence="9">
    <location>
        <begin position="72"/>
        <end position="162"/>
    </location>
</feature>